<feature type="domain" description="ARB-07466-like C-terminal" evidence="3">
    <location>
        <begin position="265"/>
        <end position="365"/>
    </location>
</feature>
<feature type="transmembrane region" description="Helical" evidence="2">
    <location>
        <begin position="20"/>
        <end position="41"/>
    </location>
</feature>
<keyword evidence="2" id="KW-0812">Transmembrane</keyword>
<dbReference type="AlphaFoldDB" id="A0A4V2S241"/>
<feature type="region of interest" description="Disordered" evidence="1">
    <location>
        <begin position="209"/>
        <end position="228"/>
    </location>
</feature>
<dbReference type="Proteomes" id="UP000295573">
    <property type="component" value="Unassembled WGS sequence"/>
</dbReference>
<evidence type="ECO:0000313" key="4">
    <source>
        <dbReference type="EMBL" id="TCO39010.1"/>
    </source>
</evidence>
<evidence type="ECO:0000259" key="3">
    <source>
        <dbReference type="Pfam" id="PF26571"/>
    </source>
</evidence>
<dbReference type="InterPro" id="IPR058593">
    <property type="entry name" value="ARB_07466-like_C"/>
</dbReference>
<evidence type="ECO:0000313" key="5">
    <source>
        <dbReference type="Proteomes" id="UP000295573"/>
    </source>
</evidence>
<sequence length="385" mass="40570">MFDERDLGRGVLSVASRGVFFKAAAALAVVGVASLLMLAPFGGTSQPQAACLPLGPGQADNPNPSGALRATQLYFAKLIDQVAIERGLPGRATLIALMTALVESDLQNLTYGDADSVGLFQQRPTAGWAETADQITKEPDGPVYATKAFFGGADGPSPPGLVDIDGWPSMALGDAAQAVQVSAFPERYALREQEARRIAAEAGIDLNRPGNPYAGRANPPSTGTVTEGVDQDDDCGGQGLISGQPVNGVWPEQQQTVTDPTGTGGLVTPRTAAWVAEARKNLGTLSMTCWDAHLWNPTSDHPRGKACDVMVGTDARRSSAARARGDQIANWAIKTAGQTGVHYVIWYGKIWSARRGTWIPYNGGGVYNPTDATGGHYDHVHVSLY</sequence>
<organism evidence="4 5">
    <name type="scientific">Kribbella antiqua</name>
    <dbReference type="NCBI Taxonomy" id="2512217"/>
    <lineage>
        <taxon>Bacteria</taxon>
        <taxon>Bacillati</taxon>
        <taxon>Actinomycetota</taxon>
        <taxon>Actinomycetes</taxon>
        <taxon>Propionibacteriales</taxon>
        <taxon>Kribbellaceae</taxon>
        <taxon>Kribbella</taxon>
    </lineage>
</organism>
<keyword evidence="5" id="KW-1185">Reference proteome</keyword>
<keyword evidence="2" id="KW-1133">Transmembrane helix</keyword>
<evidence type="ECO:0000256" key="1">
    <source>
        <dbReference type="SAM" id="MobiDB-lite"/>
    </source>
</evidence>
<name>A0A4V2S241_9ACTN</name>
<evidence type="ECO:0000256" key="2">
    <source>
        <dbReference type="SAM" id="Phobius"/>
    </source>
</evidence>
<comment type="caution">
    <text evidence="4">The sequence shown here is derived from an EMBL/GenBank/DDBJ whole genome shotgun (WGS) entry which is preliminary data.</text>
</comment>
<dbReference type="EMBL" id="SLWR01000019">
    <property type="protein sequence ID" value="TCO39010.1"/>
    <property type="molecule type" value="Genomic_DNA"/>
</dbReference>
<accession>A0A4V2S241</accession>
<proteinExistence type="predicted"/>
<protein>
    <recommendedName>
        <fullName evidence="3">ARB-07466-like C-terminal domain-containing protein</fullName>
    </recommendedName>
</protein>
<reference evidence="4 5" key="1">
    <citation type="journal article" date="2015" name="Stand. Genomic Sci.">
        <title>Genomic Encyclopedia of Bacterial and Archaeal Type Strains, Phase III: the genomes of soil and plant-associated and newly described type strains.</title>
        <authorList>
            <person name="Whitman W.B."/>
            <person name="Woyke T."/>
            <person name="Klenk H.P."/>
            <person name="Zhou Y."/>
            <person name="Lilburn T.G."/>
            <person name="Beck B.J."/>
            <person name="De Vos P."/>
            <person name="Vandamme P."/>
            <person name="Eisen J.A."/>
            <person name="Garrity G."/>
            <person name="Hugenholtz P."/>
            <person name="Kyrpides N.C."/>
        </authorList>
    </citation>
    <scope>NUCLEOTIDE SEQUENCE [LARGE SCALE GENOMIC DNA]</scope>
    <source>
        <strain evidence="4 5">VKM Ac-2541</strain>
    </source>
</reference>
<dbReference type="Pfam" id="PF26571">
    <property type="entry name" value="VldE"/>
    <property type="match status" value="1"/>
</dbReference>
<dbReference type="OrthoDB" id="5496837at2"/>
<dbReference type="RefSeq" id="WP_132157253.1">
    <property type="nucleotide sequence ID" value="NZ_SLWR01000019.1"/>
</dbReference>
<gene>
    <name evidence="4" type="ORF">EV646_11952</name>
</gene>
<keyword evidence="2" id="KW-0472">Membrane</keyword>